<keyword evidence="1" id="KW-1133">Transmembrane helix</keyword>
<organism evidence="2 3">
    <name type="scientific">Amblyomma americanum</name>
    <name type="common">Lone star tick</name>
    <dbReference type="NCBI Taxonomy" id="6943"/>
    <lineage>
        <taxon>Eukaryota</taxon>
        <taxon>Metazoa</taxon>
        <taxon>Ecdysozoa</taxon>
        <taxon>Arthropoda</taxon>
        <taxon>Chelicerata</taxon>
        <taxon>Arachnida</taxon>
        <taxon>Acari</taxon>
        <taxon>Parasitiformes</taxon>
        <taxon>Ixodida</taxon>
        <taxon>Ixodoidea</taxon>
        <taxon>Ixodidae</taxon>
        <taxon>Amblyomminae</taxon>
        <taxon>Amblyomma</taxon>
    </lineage>
</organism>
<feature type="non-terminal residue" evidence="2">
    <location>
        <position position="1"/>
    </location>
</feature>
<dbReference type="AlphaFoldDB" id="A0AAQ4DUI8"/>
<keyword evidence="3" id="KW-1185">Reference proteome</keyword>
<dbReference type="Gene3D" id="1.10.287.770">
    <property type="entry name" value="YojJ-like"/>
    <property type="match status" value="1"/>
</dbReference>
<reference evidence="2 3" key="1">
    <citation type="journal article" date="2023" name="Arcadia Sci">
        <title>De novo assembly of a long-read Amblyomma americanum tick genome.</title>
        <authorList>
            <person name="Chou S."/>
            <person name="Poskanzer K.E."/>
            <person name="Rollins M."/>
            <person name="Thuy-Boun P.S."/>
        </authorList>
    </citation>
    <scope>NUCLEOTIDE SEQUENCE [LARGE SCALE GENOMIC DNA]</scope>
    <source>
        <strain evidence="2">F_SG_1</strain>
        <tissue evidence="2">Salivary glands</tissue>
    </source>
</reference>
<feature type="transmembrane region" description="Helical" evidence="1">
    <location>
        <begin position="12"/>
        <end position="38"/>
    </location>
</feature>
<keyword evidence="1" id="KW-0472">Membrane</keyword>
<proteinExistence type="predicted"/>
<dbReference type="GO" id="GO:0016020">
    <property type="term" value="C:membrane"/>
    <property type="evidence" value="ECO:0007669"/>
    <property type="project" value="UniProtKB-SubCell"/>
</dbReference>
<sequence length="143" mass="16167">LPQLFADLGGCLGLYIGVSAITIFEFLEHLVTLISHLCDRYLGCGKKRPASPRAKAEWTYPPLREEKVAEHGGGRKPWSFLVRDREYPVLGRAPSRSPLFRTVYSSPRDYVGPAPTRRPLYLGYTVPQHVDEDGGFFGRRFQT</sequence>
<evidence type="ECO:0000313" key="2">
    <source>
        <dbReference type="EMBL" id="KAK8766128.1"/>
    </source>
</evidence>
<name>A0AAQ4DUI8_AMBAM</name>
<protein>
    <recommendedName>
        <fullName evidence="4">Amiloride-sensitive sodium channel</fullName>
    </recommendedName>
</protein>
<comment type="caution">
    <text evidence="2">The sequence shown here is derived from an EMBL/GenBank/DDBJ whole genome shotgun (WGS) entry which is preliminary data.</text>
</comment>
<dbReference type="GO" id="GO:0005272">
    <property type="term" value="F:sodium channel activity"/>
    <property type="evidence" value="ECO:0007669"/>
    <property type="project" value="UniProtKB-KW"/>
</dbReference>
<accession>A0AAQ4DUI8</accession>
<dbReference type="EMBL" id="JARKHS020026678">
    <property type="protein sequence ID" value="KAK8766128.1"/>
    <property type="molecule type" value="Genomic_DNA"/>
</dbReference>
<gene>
    <name evidence="2" type="ORF">V5799_007091</name>
</gene>
<evidence type="ECO:0000313" key="3">
    <source>
        <dbReference type="Proteomes" id="UP001321473"/>
    </source>
</evidence>
<dbReference type="Proteomes" id="UP001321473">
    <property type="component" value="Unassembled WGS sequence"/>
</dbReference>
<evidence type="ECO:0000256" key="1">
    <source>
        <dbReference type="SAM" id="Phobius"/>
    </source>
</evidence>
<keyword evidence="1" id="KW-0812">Transmembrane</keyword>
<evidence type="ECO:0008006" key="4">
    <source>
        <dbReference type="Google" id="ProtNLM"/>
    </source>
</evidence>